<dbReference type="PANTHER" id="PTHR11122">
    <property type="entry name" value="APOSPORY-ASSOCIATED PROTEIN C-RELATED"/>
    <property type="match status" value="1"/>
</dbReference>
<dbReference type="PANTHER" id="PTHR11122:SF15">
    <property type="entry name" value="PROTEIN NDH-DEPENDENT CYCLIC ELECTRON FLOW 5"/>
    <property type="match status" value="1"/>
</dbReference>
<dbReference type="GO" id="GO:0030246">
    <property type="term" value="F:carbohydrate binding"/>
    <property type="evidence" value="ECO:0007669"/>
    <property type="project" value="InterPro"/>
</dbReference>
<dbReference type="OrthoDB" id="1915244at2759"/>
<evidence type="ECO:0000313" key="1">
    <source>
        <dbReference type="EMBL" id="KAF5196175.1"/>
    </source>
</evidence>
<keyword evidence="2" id="KW-1185">Reference proteome</keyword>
<dbReference type="GO" id="GO:0005975">
    <property type="term" value="P:carbohydrate metabolic process"/>
    <property type="evidence" value="ECO:0007669"/>
    <property type="project" value="InterPro"/>
</dbReference>
<proteinExistence type="predicted"/>
<dbReference type="GO" id="GO:0047938">
    <property type="term" value="F:glucose-6-phosphate 1-epimerase activity"/>
    <property type="evidence" value="ECO:0007669"/>
    <property type="project" value="TreeGrafter"/>
</dbReference>
<dbReference type="GO" id="GO:0005737">
    <property type="term" value="C:cytoplasm"/>
    <property type="evidence" value="ECO:0007669"/>
    <property type="project" value="TreeGrafter"/>
</dbReference>
<dbReference type="InterPro" id="IPR011013">
    <property type="entry name" value="Gal_mutarotase_sf_dom"/>
</dbReference>
<gene>
    <name evidence="1" type="ORF">FRX31_014243</name>
</gene>
<organism evidence="1 2">
    <name type="scientific">Thalictrum thalictroides</name>
    <name type="common">Rue-anemone</name>
    <name type="synonym">Anemone thalictroides</name>
    <dbReference type="NCBI Taxonomy" id="46969"/>
    <lineage>
        <taxon>Eukaryota</taxon>
        <taxon>Viridiplantae</taxon>
        <taxon>Streptophyta</taxon>
        <taxon>Embryophyta</taxon>
        <taxon>Tracheophyta</taxon>
        <taxon>Spermatophyta</taxon>
        <taxon>Magnoliopsida</taxon>
        <taxon>Ranunculales</taxon>
        <taxon>Ranunculaceae</taxon>
        <taxon>Thalictroideae</taxon>
        <taxon>Thalictrum</taxon>
    </lineage>
</organism>
<dbReference type="Gene3D" id="2.70.98.10">
    <property type="match status" value="2"/>
</dbReference>
<reference evidence="1 2" key="1">
    <citation type="submission" date="2020-06" db="EMBL/GenBank/DDBJ databases">
        <title>Transcriptomic and genomic resources for Thalictrum thalictroides and T. hernandezii: Facilitating candidate gene discovery in an emerging model plant lineage.</title>
        <authorList>
            <person name="Arias T."/>
            <person name="Riano-Pachon D.M."/>
            <person name="Di Stilio V.S."/>
        </authorList>
    </citation>
    <scope>NUCLEOTIDE SEQUENCE [LARGE SCALE GENOMIC DNA]</scope>
    <source>
        <strain evidence="2">cv. WT478/WT964</strain>
        <tissue evidence="1">Leaves</tissue>
    </source>
</reference>
<protein>
    <submittedName>
        <fullName evidence="1">Ndh-dependent cyclic electron flow</fullName>
    </submittedName>
</protein>
<sequence>MTVRNGSSLSLQISNGHVTSYKPKVYWKDDGFEEVLYTVPGELDCMKGGIGLVLNEVSELNSKGSSVITSDWNVTDVDADSIDALQVELSCTCGTLDITYIVSLYPLSMVTAVIVKNNGKKAVNLTSAILSYIKLKSRNGIAILGYRGCSYCSHPPLSSPFELLSPAEAMKPEPQGWFSFSEPENNKPGLWTVEDNLYTVLHNKLSRVYAAPPVERAKRIYNTPPSKYETIDKGKKLGYRLIRMGYEDIYISSPGSLSQKFGNDYFICTGPANMLMPVVVNPGEDWRGALSIEHDNLQQRDFSVLAMASSSIPLNNVEYLEREFKGQAGVSFAGIGDSCVLRMRLDNGSVASLMVPSGLITSYKAHMWHGSTVELLHTIVSENEDGGVVVQGGISTDFECRSGDGVTWSPSTWVLHDVRGDAENSIEAELRSSDLENMVDIKNIVSLQPDALCSQVVITNLKSSPLRLMGSIISHLAVSTPDASFAVGLEGSDYYRKPPFVSDFSIIPPEISKSKSRGVFQGLLSNLGRGDKKDAAKTKSNFGEIEEAEGEEKDNYAQLTEKTSRIYTSAPREFTILDRGKRNSVAVGTNGFDELYIFSPGSNHEWYGKYAFICTGPSAMLKPIVLNPNTVWRGEQILLNPNL</sequence>
<accession>A0A7J6WIC5</accession>
<dbReference type="AlphaFoldDB" id="A0A7J6WIC5"/>
<comment type="caution">
    <text evidence="1">The sequence shown here is derived from an EMBL/GenBank/DDBJ whole genome shotgun (WGS) entry which is preliminary data.</text>
</comment>
<dbReference type="SUPFAM" id="SSF74650">
    <property type="entry name" value="Galactose mutarotase-like"/>
    <property type="match status" value="2"/>
</dbReference>
<dbReference type="EMBL" id="JABWDY010016335">
    <property type="protein sequence ID" value="KAF5196175.1"/>
    <property type="molecule type" value="Genomic_DNA"/>
</dbReference>
<dbReference type="Proteomes" id="UP000554482">
    <property type="component" value="Unassembled WGS sequence"/>
</dbReference>
<evidence type="ECO:0000313" key="2">
    <source>
        <dbReference type="Proteomes" id="UP000554482"/>
    </source>
</evidence>
<dbReference type="InterPro" id="IPR014718">
    <property type="entry name" value="GH-type_carb-bd"/>
</dbReference>
<name>A0A7J6WIC5_THATH</name>